<name>A0A0B7MKV7_9FIRM</name>
<protein>
    <submittedName>
        <fullName evidence="6">Ribokinase</fullName>
        <ecNumber evidence="6">2.7.1.15</ecNumber>
    </submittedName>
</protein>
<dbReference type="EMBL" id="CDRZ01000190">
    <property type="protein sequence ID" value="CEO88818.1"/>
    <property type="molecule type" value="Genomic_DNA"/>
</dbReference>
<feature type="domain" description="Carbohydrate kinase PfkB" evidence="5">
    <location>
        <begin position="25"/>
        <end position="313"/>
    </location>
</feature>
<dbReference type="InterPro" id="IPR011611">
    <property type="entry name" value="PfkB_dom"/>
</dbReference>
<dbReference type="PANTHER" id="PTHR42774">
    <property type="entry name" value="PHOSPHOTRANSFERASE SYSTEM TRANSPORT PROTEIN"/>
    <property type="match status" value="1"/>
</dbReference>
<dbReference type="EC" id="2.7.1.15" evidence="6"/>
<evidence type="ECO:0000313" key="7">
    <source>
        <dbReference type="Proteomes" id="UP000046155"/>
    </source>
</evidence>
<reference evidence="7" key="1">
    <citation type="submission" date="2015-01" db="EMBL/GenBank/DDBJ databases">
        <authorList>
            <person name="Manzoor Shahid"/>
            <person name="Zubair Saima"/>
        </authorList>
    </citation>
    <scope>NUCLEOTIDE SEQUENCE [LARGE SCALE GENOMIC DNA]</scope>
    <source>
        <strain evidence="7">Sp3</strain>
    </source>
</reference>
<sequence length="331" mass="36247">MPQEFGIKKIGGFDSMNKRGVVLGLGATAMDVVIRCSDLPKDDGFAQIYDERRTSGGSGANVLVTLAQLGIEASLVARIGEDSLGEQFRRELLQDGVSDRYLQVKPGGVTMYTYVFVADMGKRAIFVNSGDSFTSLKAEHVKESMLDGVDVFFTDGYPSGASLKLAKAAKSRKVPVFLQLECVPSFMEGEFTNPQDLQELLGLADLICSGDDVYYELSEEQEENSAVKIIYRRYHPSYGVICTMGEQGAIWFDGEDMISCPVYSVDAVDTTGAGDSFVGAMIYSYLLQGMDRREALRFASACAAMKCQQPGPRFHGSAEDVLHFIKGFHRK</sequence>
<proteinExistence type="inferred from homology"/>
<gene>
    <name evidence="6" type="primary">rbsK</name>
    <name evidence="6" type="ORF">SSCH_270009</name>
</gene>
<dbReference type="AlphaFoldDB" id="A0A0B7MKV7"/>
<keyword evidence="3 4" id="KW-0418">Kinase</keyword>
<keyword evidence="7" id="KW-1185">Reference proteome</keyword>
<accession>A0A0B7MKV7</accession>
<dbReference type="InterPro" id="IPR052562">
    <property type="entry name" value="Ketohexokinase-related"/>
</dbReference>
<dbReference type="InterPro" id="IPR002139">
    <property type="entry name" value="Ribo/fructo_kinase"/>
</dbReference>
<keyword evidence="2 4" id="KW-0808">Transferase</keyword>
<dbReference type="PANTHER" id="PTHR42774:SF3">
    <property type="entry name" value="KETOHEXOKINASE"/>
    <property type="match status" value="1"/>
</dbReference>
<comment type="similarity">
    <text evidence="1 4">Belongs to the carbohydrate kinase PfkB family.</text>
</comment>
<dbReference type="InterPro" id="IPR029056">
    <property type="entry name" value="Ribokinase-like"/>
</dbReference>
<evidence type="ECO:0000256" key="2">
    <source>
        <dbReference type="ARBA" id="ARBA00022679"/>
    </source>
</evidence>
<dbReference type="PROSITE" id="PS00584">
    <property type="entry name" value="PFKB_KINASES_2"/>
    <property type="match status" value="1"/>
</dbReference>
<dbReference type="GO" id="GO:0004747">
    <property type="term" value="F:ribokinase activity"/>
    <property type="evidence" value="ECO:0007669"/>
    <property type="project" value="UniProtKB-EC"/>
</dbReference>
<evidence type="ECO:0000256" key="1">
    <source>
        <dbReference type="ARBA" id="ARBA00010688"/>
    </source>
</evidence>
<dbReference type="Gene3D" id="3.40.1190.20">
    <property type="match status" value="1"/>
</dbReference>
<dbReference type="Pfam" id="PF00294">
    <property type="entry name" value="PfkB"/>
    <property type="match status" value="1"/>
</dbReference>
<dbReference type="SUPFAM" id="SSF53613">
    <property type="entry name" value="Ribokinase-like"/>
    <property type="match status" value="1"/>
</dbReference>
<evidence type="ECO:0000256" key="4">
    <source>
        <dbReference type="RuleBase" id="RU003704"/>
    </source>
</evidence>
<evidence type="ECO:0000259" key="5">
    <source>
        <dbReference type="Pfam" id="PF00294"/>
    </source>
</evidence>
<evidence type="ECO:0000256" key="3">
    <source>
        <dbReference type="ARBA" id="ARBA00022777"/>
    </source>
</evidence>
<organism evidence="6 7">
    <name type="scientific">Syntrophaceticus schinkii</name>
    <dbReference type="NCBI Taxonomy" id="499207"/>
    <lineage>
        <taxon>Bacteria</taxon>
        <taxon>Bacillati</taxon>
        <taxon>Bacillota</taxon>
        <taxon>Clostridia</taxon>
        <taxon>Thermoanaerobacterales</taxon>
        <taxon>Thermoanaerobacterales Family III. Incertae Sedis</taxon>
        <taxon>Syntrophaceticus</taxon>
    </lineage>
</organism>
<dbReference type="InterPro" id="IPR002173">
    <property type="entry name" value="Carboh/pur_kinase_PfkB_CS"/>
</dbReference>
<dbReference type="PRINTS" id="PR00990">
    <property type="entry name" value="RIBOKINASE"/>
</dbReference>
<evidence type="ECO:0000313" key="6">
    <source>
        <dbReference type="EMBL" id="CEO88818.1"/>
    </source>
</evidence>
<dbReference type="Proteomes" id="UP000046155">
    <property type="component" value="Unassembled WGS sequence"/>
</dbReference>